<gene>
    <name evidence="2" type="ORF">M6B38_390180</name>
</gene>
<protein>
    <submittedName>
        <fullName evidence="2">Uncharacterized protein</fullName>
    </submittedName>
</protein>
<proteinExistence type="predicted"/>
<name>A0AAX6G179_IRIPA</name>
<feature type="region of interest" description="Disordered" evidence="1">
    <location>
        <begin position="1"/>
        <end position="21"/>
    </location>
</feature>
<dbReference type="AlphaFoldDB" id="A0AAX6G179"/>
<evidence type="ECO:0000313" key="3">
    <source>
        <dbReference type="Proteomes" id="UP001140949"/>
    </source>
</evidence>
<comment type="caution">
    <text evidence="2">The sequence shown here is derived from an EMBL/GenBank/DDBJ whole genome shotgun (WGS) entry which is preliminary data.</text>
</comment>
<dbReference type="Proteomes" id="UP001140949">
    <property type="component" value="Unassembled WGS sequence"/>
</dbReference>
<dbReference type="EMBL" id="JANAVB010024600">
    <property type="protein sequence ID" value="KAJ6822078.1"/>
    <property type="molecule type" value="Genomic_DNA"/>
</dbReference>
<organism evidence="2 3">
    <name type="scientific">Iris pallida</name>
    <name type="common">Sweet iris</name>
    <dbReference type="NCBI Taxonomy" id="29817"/>
    <lineage>
        <taxon>Eukaryota</taxon>
        <taxon>Viridiplantae</taxon>
        <taxon>Streptophyta</taxon>
        <taxon>Embryophyta</taxon>
        <taxon>Tracheophyta</taxon>
        <taxon>Spermatophyta</taxon>
        <taxon>Magnoliopsida</taxon>
        <taxon>Liliopsida</taxon>
        <taxon>Asparagales</taxon>
        <taxon>Iridaceae</taxon>
        <taxon>Iridoideae</taxon>
        <taxon>Irideae</taxon>
        <taxon>Iris</taxon>
    </lineage>
</organism>
<evidence type="ECO:0000313" key="2">
    <source>
        <dbReference type="EMBL" id="KAJ6822078.1"/>
    </source>
</evidence>
<reference evidence="2" key="2">
    <citation type="submission" date="2023-04" db="EMBL/GenBank/DDBJ databases">
        <authorList>
            <person name="Bruccoleri R.E."/>
            <person name="Oakeley E.J."/>
            <person name="Faust A.-M."/>
            <person name="Dessus-Babus S."/>
            <person name="Altorfer M."/>
            <person name="Burckhardt D."/>
            <person name="Oertli M."/>
            <person name="Naumann U."/>
            <person name="Petersen F."/>
            <person name="Wong J."/>
        </authorList>
    </citation>
    <scope>NUCLEOTIDE SEQUENCE</scope>
    <source>
        <strain evidence="2">GSM-AAB239-AS_SAM_17_03QT</strain>
        <tissue evidence="2">Leaf</tissue>
    </source>
</reference>
<accession>A0AAX6G179</accession>
<evidence type="ECO:0000256" key="1">
    <source>
        <dbReference type="SAM" id="MobiDB-lite"/>
    </source>
</evidence>
<reference evidence="2" key="1">
    <citation type="journal article" date="2023" name="GigaByte">
        <title>Genome assembly of the bearded iris, Iris pallida Lam.</title>
        <authorList>
            <person name="Bruccoleri R.E."/>
            <person name="Oakeley E.J."/>
            <person name="Faust A.M.E."/>
            <person name="Altorfer M."/>
            <person name="Dessus-Babus S."/>
            <person name="Burckhardt D."/>
            <person name="Oertli M."/>
            <person name="Naumann U."/>
            <person name="Petersen F."/>
            <person name="Wong J."/>
        </authorList>
    </citation>
    <scope>NUCLEOTIDE SEQUENCE</scope>
    <source>
        <strain evidence="2">GSM-AAB239-AS_SAM_17_03QT</strain>
    </source>
</reference>
<keyword evidence="3" id="KW-1185">Reference proteome</keyword>
<sequence>MKKKGAVVVGPRTDHSTARHFRPPPYASAIFGLGNFFLNEQCSFSSQGLADPRPVGTAELFFLIKKTKTSDLNIDQSLIKSSQIISIENPILFSNRSY</sequence>